<comment type="caution">
    <text evidence="10">The sequence shown here is derived from an EMBL/GenBank/DDBJ whole genome shotgun (WGS) entry which is preliminary data.</text>
</comment>
<dbReference type="InterPro" id="IPR020846">
    <property type="entry name" value="MFS_dom"/>
</dbReference>
<feature type="transmembrane region" description="Helical" evidence="8">
    <location>
        <begin position="333"/>
        <end position="353"/>
    </location>
</feature>
<feature type="transmembrane region" description="Helical" evidence="8">
    <location>
        <begin position="270"/>
        <end position="291"/>
    </location>
</feature>
<evidence type="ECO:0000256" key="1">
    <source>
        <dbReference type="ARBA" id="ARBA00004141"/>
    </source>
</evidence>
<dbReference type="PANTHER" id="PTHR23503:SF8">
    <property type="entry name" value="FACILITATED GLUCOSE TRANSPORTER PROTEIN 1"/>
    <property type="match status" value="1"/>
</dbReference>
<proteinExistence type="inferred from homology"/>
<evidence type="ECO:0000256" key="7">
    <source>
        <dbReference type="ARBA" id="ARBA00049119"/>
    </source>
</evidence>
<keyword evidence="3" id="KW-0813">Transport</keyword>
<evidence type="ECO:0000256" key="2">
    <source>
        <dbReference type="ARBA" id="ARBA00010992"/>
    </source>
</evidence>
<dbReference type="GO" id="GO:0015149">
    <property type="term" value="F:hexose transmembrane transporter activity"/>
    <property type="evidence" value="ECO:0007669"/>
    <property type="project" value="TreeGrafter"/>
</dbReference>
<feature type="transmembrane region" description="Helical" evidence="8">
    <location>
        <begin position="7"/>
        <end position="25"/>
    </location>
</feature>
<dbReference type="Pfam" id="PF00083">
    <property type="entry name" value="Sugar_tr"/>
    <property type="match status" value="1"/>
</dbReference>
<keyword evidence="6 8" id="KW-0472">Membrane</keyword>
<evidence type="ECO:0000313" key="11">
    <source>
        <dbReference type="Proteomes" id="UP000567179"/>
    </source>
</evidence>
<evidence type="ECO:0000256" key="6">
    <source>
        <dbReference type="ARBA" id="ARBA00023136"/>
    </source>
</evidence>
<dbReference type="OrthoDB" id="4540492at2759"/>
<comment type="subcellular location">
    <subcellularLocation>
        <location evidence="1">Membrane</location>
        <topology evidence="1">Multi-pass membrane protein</topology>
    </subcellularLocation>
</comment>
<comment type="similarity">
    <text evidence="2">Belongs to the major facilitator superfamily. Sugar transporter (TC 2.A.1.1) family.</text>
</comment>
<dbReference type="EMBL" id="JAACJJ010000058">
    <property type="protein sequence ID" value="KAF5309849.1"/>
    <property type="molecule type" value="Genomic_DNA"/>
</dbReference>
<evidence type="ECO:0000259" key="9">
    <source>
        <dbReference type="PROSITE" id="PS50850"/>
    </source>
</evidence>
<sequence length="459" mass="49164">MSSKNGAAFTAYGWAVCLWAVVIPFQHGFHIAALNQIQAVMTCKEQTEPDIMNCIPMTDVVFSWVTAMFTVGGLFGSLAGNVSLDKLGRRNTNRLCASAIILGSTLNGLGANPAWLMAGRFIIGMGCGLGLVVGPVFISEIAPSTISGNVGVLTQLSIVIGIMISQITGLTLAKPSTWRYVFFVPAAICATQLLVSSFIVESPYYLLRKGRLEEHKAARTRLWGEEIGAESGPLLEEQVPRYVELAEEPAHQQEIGTFEAFKMKELRRPLLLVSLGMASQQLSGMNAVLYYSNEILSKSLPTLGAYVSVAVAVTTVLMTFPPVFLLHKIGRRALLVISSAGAFITTIILGYSLDSYAPSAATWSSVAIIVFVMSFALGLGPVPFLMISEVGPSHATSALSSVALSVSWVANFMVGVAFLPLRNALAHGDSHREGLVFYVAVAAFALPTVFLLKMYKPST</sequence>
<feature type="transmembrane region" description="Helical" evidence="8">
    <location>
        <begin position="435"/>
        <end position="455"/>
    </location>
</feature>
<feature type="transmembrane region" description="Helical" evidence="8">
    <location>
        <begin position="61"/>
        <end position="83"/>
    </location>
</feature>
<evidence type="ECO:0000256" key="8">
    <source>
        <dbReference type="SAM" id="Phobius"/>
    </source>
</evidence>
<dbReference type="PROSITE" id="PS50850">
    <property type="entry name" value="MFS"/>
    <property type="match status" value="1"/>
</dbReference>
<feature type="transmembrane region" description="Helical" evidence="8">
    <location>
        <begin position="303"/>
        <end position="326"/>
    </location>
</feature>
<dbReference type="SUPFAM" id="SSF103473">
    <property type="entry name" value="MFS general substrate transporter"/>
    <property type="match status" value="1"/>
</dbReference>
<evidence type="ECO:0000256" key="3">
    <source>
        <dbReference type="ARBA" id="ARBA00022448"/>
    </source>
</evidence>
<feature type="transmembrane region" description="Helical" evidence="8">
    <location>
        <begin position="150"/>
        <end position="172"/>
    </location>
</feature>
<dbReference type="Gene3D" id="1.20.1250.20">
    <property type="entry name" value="MFS general substrate transporter like domains"/>
    <property type="match status" value="1"/>
</dbReference>
<dbReference type="InterPro" id="IPR005828">
    <property type="entry name" value="MFS_sugar_transport-like"/>
</dbReference>
<comment type="catalytic activity">
    <reaction evidence="7">
        <text>myo-inositol(out) + H(+)(out) = myo-inositol(in) + H(+)(in)</text>
        <dbReference type="Rhea" id="RHEA:60364"/>
        <dbReference type="ChEBI" id="CHEBI:15378"/>
        <dbReference type="ChEBI" id="CHEBI:17268"/>
    </reaction>
</comment>
<dbReference type="InterPro" id="IPR003663">
    <property type="entry name" value="Sugar/inositol_transpt"/>
</dbReference>
<name>A0A8H5AS16_9AGAR</name>
<evidence type="ECO:0000256" key="4">
    <source>
        <dbReference type="ARBA" id="ARBA00022692"/>
    </source>
</evidence>
<feature type="domain" description="Major facilitator superfamily (MFS) profile" evidence="9">
    <location>
        <begin position="16"/>
        <end position="459"/>
    </location>
</feature>
<feature type="transmembrane region" description="Helical" evidence="8">
    <location>
        <begin position="365"/>
        <end position="386"/>
    </location>
</feature>
<dbReference type="PRINTS" id="PR00171">
    <property type="entry name" value="SUGRTRNSPORT"/>
</dbReference>
<organism evidence="10 11">
    <name type="scientific">Psilocybe cf. subviscida</name>
    <dbReference type="NCBI Taxonomy" id="2480587"/>
    <lineage>
        <taxon>Eukaryota</taxon>
        <taxon>Fungi</taxon>
        <taxon>Dikarya</taxon>
        <taxon>Basidiomycota</taxon>
        <taxon>Agaricomycotina</taxon>
        <taxon>Agaricomycetes</taxon>
        <taxon>Agaricomycetidae</taxon>
        <taxon>Agaricales</taxon>
        <taxon>Agaricineae</taxon>
        <taxon>Strophariaceae</taxon>
        <taxon>Psilocybe</taxon>
    </lineage>
</organism>
<dbReference type="Proteomes" id="UP000567179">
    <property type="component" value="Unassembled WGS sequence"/>
</dbReference>
<gene>
    <name evidence="10" type="ORF">D9619_010343</name>
</gene>
<keyword evidence="4 8" id="KW-0812">Transmembrane</keyword>
<dbReference type="InterPro" id="IPR036259">
    <property type="entry name" value="MFS_trans_sf"/>
</dbReference>
<dbReference type="InterPro" id="IPR045263">
    <property type="entry name" value="GLUT"/>
</dbReference>
<keyword evidence="11" id="KW-1185">Reference proteome</keyword>
<dbReference type="GO" id="GO:0016020">
    <property type="term" value="C:membrane"/>
    <property type="evidence" value="ECO:0007669"/>
    <property type="project" value="UniProtKB-SubCell"/>
</dbReference>
<feature type="transmembrane region" description="Helical" evidence="8">
    <location>
        <begin position="398"/>
        <end position="419"/>
    </location>
</feature>
<dbReference type="PANTHER" id="PTHR23503">
    <property type="entry name" value="SOLUTE CARRIER FAMILY 2"/>
    <property type="match status" value="1"/>
</dbReference>
<feature type="transmembrane region" description="Helical" evidence="8">
    <location>
        <begin position="121"/>
        <end position="138"/>
    </location>
</feature>
<keyword evidence="5 8" id="KW-1133">Transmembrane helix</keyword>
<reference evidence="10 11" key="1">
    <citation type="journal article" date="2020" name="ISME J.">
        <title>Uncovering the hidden diversity of litter-decomposition mechanisms in mushroom-forming fungi.</title>
        <authorList>
            <person name="Floudas D."/>
            <person name="Bentzer J."/>
            <person name="Ahren D."/>
            <person name="Johansson T."/>
            <person name="Persson P."/>
            <person name="Tunlid A."/>
        </authorList>
    </citation>
    <scope>NUCLEOTIDE SEQUENCE [LARGE SCALE GENOMIC DNA]</scope>
    <source>
        <strain evidence="10 11">CBS 101986</strain>
    </source>
</reference>
<dbReference type="AlphaFoldDB" id="A0A8H5AS16"/>
<evidence type="ECO:0000256" key="5">
    <source>
        <dbReference type="ARBA" id="ARBA00022989"/>
    </source>
</evidence>
<evidence type="ECO:0000313" key="10">
    <source>
        <dbReference type="EMBL" id="KAF5309849.1"/>
    </source>
</evidence>
<feature type="transmembrane region" description="Helical" evidence="8">
    <location>
        <begin position="95"/>
        <end position="115"/>
    </location>
</feature>
<feature type="transmembrane region" description="Helical" evidence="8">
    <location>
        <begin position="178"/>
        <end position="200"/>
    </location>
</feature>
<protein>
    <recommendedName>
        <fullName evidence="9">Major facilitator superfamily (MFS) profile domain-containing protein</fullName>
    </recommendedName>
</protein>
<accession>A0A8H5AS16</accession>